<dbReference type="InterPro" id="IPR000362">
    <property type="entry name" value="Fumarate_lyase_fam"/>
</dbReference>
<evidence type="ECO:0000256" key="6">
    <source>
        <dbReference type="NCBIfam" id="TIGR00839"/>
    </source>
</evidence>
<dbReference type="GO" id="GO:0005829">
    <property type="term" value="C:cytosol"/>
    <property type="evidence" value="ECO:0007669"/>
    <property type="project" value="TreeGrafter"/>
</dbReference>
<dbReference type="InterPro" id="IPR004708">
    <property type="entry name" value="ApsA"/>
</dbReference>
<evidence type="ECO:0000256" key="2">
    <source>
        <dbReference type="ARBA" id="ARBA00011881"/>
    </source>
</evidence>
<dbReference type="InterPro" id="IPR020557">
    <property type="entry name" value="Fumarate_lyase_CS"/>
</dbReference>
<dbReference type="SUPFAM" id="SSF48557">
    <property type="entry name" value="L-aspartase-like"/>
    <property type="match status" value="1"/>
</dbReference>
<dbReference type="GO" id="GO:0008797">
    <property type="term" value="F:aspartate ammonia-lyase activity"/>
    <property type="evidence" value="ECO:0007669"/>
    <property type="project" value="UniProtKB-UniRule"/>
</dbReference>
<dbReference type="FunFam" id="1.10.40.30:FF:000002">
    <property type="entry name" value="Fumarate hydratase class II"/>
    <property type="match status" value="1"/>
</dbReference>
<dbReference type="PANTHER" id="PTHR42696">
    <property type="entry name" value="ASPARTATE AMMONIA-LYASE"/>
    <property type="match status" value="1"/>
</dbReference>
<comment type="caution">
    <text evidence="7">The sequence shown here is derived from an EMBL/GenBank/DDBJ whole genome shotgun (WGS) entry which is preliminary data.</text>
</comment>
<dbReference type="InterPro" id="IPR024083">
    <property type="entry name" value="Fumarase/histidase_N"/>
</dbReference>
<comment type="subunit">
    <text evidence="2">Homotetramer.</text>
</comment>
<dbReference type="NCBIfam" id="TIGR00839">
    <property type="entry name" value="aspA"/>
    <property type="match status" value="1"/>
</dbReference>
<dbReference type="InterPro" id="IPR008948">
    <property type="entry name" value="L-Aspartase-like"/>
</dbReference>
<evidence type="ECO:0000313" key="8">
    <source>
        <dbReference type="Proteomes" id="UP000268096"/>
    </source>
</evidence>
<dbReference type="PANTHER" id="PTHR42696:SF2">
    <property type="entry name" value="ASPARTATE AMMONIA-LYASE"/>
    <property type="match status" value="1"/>
</dbReference>
<dbReference type="CDD" id="cd01357">
    <property type="entry name" value="Aspartase"/>
    <property type="match status" value="1"/>
</dbReference>
<dbReference type="Gene3D" id="1.20.200.10">
    <property type="entry name" value="Fumarase/aspartase (Central domain)"/>
    <property type="match status" value="1"/>
</dbReference>
<dbReference type="PRINTS" id="PR00149">
    <property type="entry name" value="FUMRATELYASE"/>
</dbReference>
<dbReference type="AlphaFoldDB" id="A0A3M5KSS2"/>
<dbReference type="NCBIfam" id="NF008909">
    <property type="entry name" value="PRK12273.1"/>
    <property type="match status" value="1"/>
</dbReference>
<sequence length="586" mass="63358">MCFPDSSGPPGQWMTASTGHCACPANTRFESLQWDDRRSAADTCLGGSGGTTEETCRCDILPPLRTERNPGHALIMPLLHRPAFNSIGQSRAASPLFVAFRHCPCLFETFFIMSSPASSRIEKDLLGVLEVPANAYYGIQTLRAVNNFHLSGVPLSHYPKLVVALAMVKQAAADANHQLGHLNAAKHAAISEACARLIRGDFHDQFVVDMIQGGAGTSTNMNANEVIANIALETMGFEKGEYKHLHPNNDVNMAQSTNDAYPTAIRLGLLLGHDALLASLSSLIQAFAAKGEEFNHVLKMGRTQLQDAVPMTLGQEFRAFATTLTEDLNRLRSLAPELLTEVNLGGTAIGTGINADPGYQKLAVDRLALISGQPLVPAADLIEATSDMGAFVLFSGMLKRTAVKLSKICNDLRLLSSGPRTGINEINLPARQPGSSIMPGKVNPVIPEAVNQVAFEIIGNDLSLTMAAEGGQLQLNVMEPLIAYKIFDSIRLLQRAMDMLREHCIVGITANEQRCRELVEHSIGLVTALNPYIGYENSTRIARIALETGRGVLELVREEGLLDDAMLDDILRPENMIAPRLAPLKA</sequence>
<protein>
    <recommendedName>
        <fullName evidence="4 6">Aspartate ammonia-lyase</fullName>
        <ecNumber evidence="3 6">4.3.1.1</ecNumber>
    </recommendedName>
</protein>
<dbReference type="FunFam" id="1.10.275.10:FF:000001">
    <property type="entry name" value="Fumarate hydratase, mitochondrial"/>
    <property type="match status" value="1"/>
</dbReference>
<evidence type="ECO:0000256" key="5">
    <source>
        <dbReference type="ARBA" id="ARBA00023239"/>
    </source>
</evidence>
<proteinExistence type="inferred from homology"/>
<dbReference type="EC" id="4.3.1.1" evidence="3 6"/>
<evidence type="ECO:0000313" key="7">
    <source>
        <dbReference type="EMBL" id="RMT37943.1"/>
    </source>
</evidence>
<dbReference type="Pfam" id="PF00206">
    <property type="entry name" value="Lyase_1"/>
    <property type="match status" value="1"/>
</dbReference>
<name>A0A3M5KSS2_PSESX</name>
<dbReference type="GO" id="GO:0006531">
    <property type="term" value="P:aspartate metabolic process"/>
    <property type="evidence" value="ECO:0007669"/>
    <property type="project" value="InterPro"/>
</dbReference>
<gene>
    <name evidence="7" type="ORF">ALP48_04533</name>
</gene>
<evidence type="ECO:0000256" key="1">
    <source>
        <dbReference type="ARBA" id="ARBA00005596"/>
    </source>
</evidence>
<dbReference type="InterPro" id="IPR022761">
    <property type="entry name" value="Fumarate_lyase_N"/>
</dbReference>
<evidence type="ECO:0000256" key="3">
    <source>
        <dbReference type="ARBA" id="ARBA00012992"/>
    </source>
</evidence>
<dbReference type="FunFam" id="1.20.200.10:FF:000001">
    <property type="entry name" value="Fumarate hydratase, mitochondrial"/>
    <property type="match status" value="1"/>
</dbReference>
<dbReference type="Pfam" id="PF10415">
    <property type="entry name" value="FumaraseC_C"/>
    <property type="match status" value="1"/>
</dbReference>
<dbReference type="InterPro" id="IPR018951">
    <property type="entry name" value="Fumarase_C_C"/>
</dbReference>
<dbReference type="PROSITE" id="PS00163">
    <property type="entry name" value="FUMARATE_LYASES"/>
    <property type="match status" value="1"/>
</dbReference>
<comment type="similarity">
    <text evidence="1">Belongs to the class-II fumarase/aspartase family. Aspartase subfamily.</text>
</comment>
<reference evidence="7 8" key="1">
    <citation type="submission" date="2018-08" db="EMBL/GenBank/DDBJ databases">
        <title>Recombination of ecologically and evolutionarily significant loci maintains genetic cohesion in the Pseudomonas syringae species complex.</title>
        <authorList>
            <person name="Dillon M."/>
            <person name="Thakur S."/>
            <person name="Almeida R.N.D."/>
            <person name="Weir B.S."/>
            <person name="Guttman D.S."/>
        </authorList>
    </citation>
    <scope>NUCLEOTIDE SEQUENCE [LARGE SCALE GENOMIC DNA]</scope>
    <source>
        <strain evidence="7 8">ICMP 16926</strain>
    </source>
</reference>
<dbReference type="Gene3D" id="1.10.40.30">
    <property type="entry name" value="Fumarase/aspartase (C-terminal domain)"/>
    <property type="match status" value="1"/>
</dbReference>
<organism evidence="7 8">
    <name type="scientific">Pseudomonas syringae pv. solidagae</name>
    <dbReference type="NCBI Taxonomy" id="264458"/>
    <lineage>
        <taxon>Bacteria</taxon>
        <taxon>Pseudomonadati</taxon>
        <taxon>Pseudomonadota</taxon>
        <taxon>Gammaproteobacteria</taxon>
        <taxon>Pseudomonadales</taxon>
        <taxon>Pseudomonadaceae</taxon>
        <taxon>Pseudomonas</taxon>
        <taxon>Pseudomonas syringae</taxon>
    </lineage>
</organism>
<evidence type="ECO:0000256" key="4">
    <source>
        <dbReference type="ARBA" id="ARBA00016146"/>
    </source>
</evidence>
<dbReference type="EMBL" id="RBTH01000412">
    <property type="protein sequence ID" value="RMT37943.1"/>
    <property type="molecule type" value="Genomic_DNA"/>
</dbReference>
<keyword evidence="5 7" id="KW-0456">Lyase</keyword>
<dbReference type="Gene3D" id="1.10.275.10">
    <property type="entry name" value="Fumarase/aspartase (N-terminal domain)"/>
    <property type="match status" value="1"/>
</dbReference>
<dbReference type="InterPro" id="IPR051546">
    <property type="entry name" value="Aspartate_Ammonia-Lyase"/>
</dbReference>
<dbReference type="GO" id="GO:0006099">
    <property type="term" value="P:tricarboxylic acid cycle"/>
    <property type="evidence" value="ECO:0007669"/>
    <property type="project" value="InterPro"/>
</dbReference>
<dbReference type="Proteomes" id="UP000268096">
    <property type="component" value="Unassembled WGS sequence"/>
</dbReference>
<accession>A0A3M5KSS2</accession>